<comment type="caution">
    <text evidence="1">The sequence shown here is derived from an EMBL/GenBank/DDBJ whole genome shotgun (WGS) entry which is preliminary data.</text>
</comment>
<sequence>MRLLDYSNPETKKVTKYIISSIVESNIKYVANSEDEQERITLLKKSSDDVSIFFFEDYIYITAKLSVYAYKGLITDLLIIQKQVMEEIRLFTGLICEGVNLQIEKCMLMAGEKKKDA</sequence>
<dbReference type="EMBL" id="PISD01000009">
    <property type="protein sequence ID" value="PKG29999.1"/>
    <property type="molecule type" value="Genomic_DNA"/>
</dbReference>
<dbReference type="AlphaFoldDB" id="A0A2N0ZKE7"/>
<dbReference type="RefSeq" id="WP_066196869.1">
    <property type="nucleotide sequence ID" value="NZ_JAFDQP010000013.1"/>
</dbReference>
<organism evidence="1 2">
    <name type="scientific">Cytobacillus horneckiae</name>
    <dbReference type="NCBI Taxonomy" id="549687"/>
    <lineage>
        <taxon>Bacteria</taxon>
        <taxon>Bacillati</taxon>
        <taxon>Bacillota</taxon>
        <taxon>Bacilli</taxon>
        <taxon>Bacillales</taxon>
        <taxon>Bacillaceae</taxon>
        <taxon>Cytobacillus</taxon>
    </lineage>
</organism>
<evidence type="ECO:0008006" key="3">
    <source>
        <dbReference type="Google" id="ProtNLM"/>
    </source>
</evidence>
<proteinExistence type="predicted"/>
<protein>
    <recommendedName>
        <fullName evidence="3">Asp23/Gls24 family envelope stress response protein</fullName>
    </recommendedName>
</protein>
<reference evidence="1 2" key="1">
    <citation type="journal article" date="2010" name="Int. J. Syst. Evol. Microbiol.">
        <title>Bacillus horneckiae sp. nov., isolated from a spacecraft-assembly clean room.</title>
        <authorList>
            <person name="Vaishampayan P."/>
            <person name="Probst A."/>
            <person name="Krishnamurthi S."/>
            <person name="Ghosh S."/>
            <person name="Osman S."/>
            <person name="McDowall A."/>
            <person name="Ruckmani A."/>
            <person name="Mayilraj S."/>
            <person name="Venkateswaran K."/>
        </authorList>
    </citation>
    <scope>NUCLEOTIDE SEQUENCE [LARGE SCALE GENOMIC DNA]</scope>
    <source>
        <strain evidence="2">1PO1SC</strain>
    </source>
</reference>
<evidence type="ECO:0000313" key="1">
    <source>
        <dbReference type="EMBL" id="PKG29999.1"/>
    </source>
</evidence>
<name>A0A2N0ZKE7_9BACI</name>
<gene>
    <name evidence="1" type="ORF">CWS20_05665</name>
</gene>
<accession>A0A2N0ZKE7</accession>
<evidence type="ECO:0000313" key="2">
    <source>
        <dbReference type="Proteomes" id="UP000233343"/>
    </source>
</evidence>
<dbReference type="Proteomes" id="UP000233343">
    <property type="component" value="Unassembled WGS sequence"/>
</dbReference>
<keyword evidence="2" id="KW-1185">Reference proteome</keyword>